<keyword evidence="4" id="KW-1185">Reference proteome</keyword>
<dbReference type="AlphaFoldDB" id="A0A418NS13"/>
<accession>A0A418NS13</accession>
<sequence length="172" mass="18772">MSFLTRFLGLGRDPREELRPLWHGVVATSREPEWYADCGVADTTEGRFDMIALVLALTLMRMENSEELAPRTGLLTELFVADMDRQLRDTGVGDLMVGKKMGKLVSALGGRIGALREAMIESDAALAVILQRNVTLTDETKKPFALAVRTRALTGDLAAQDDAALLAGDLRP</sequence>
<evidence type="ECO:0000313" key="4">
    <source>
        <dbReference type="Proteomes" id="UP000286576"/>
    </source>
</evidence>
<dbReference type="Pfam" id="PF03981">
    <property type="entry name" value="Ubiq_cyt_C_chap"/>
    <property type="match status" value="1"/>
</dbReference>
<evidence type="ECO:0000313" key="3">
    <source>
        <dbReference type="EMBL" id="RIV85846.1"/>
    </source>
</evidence>
<organism evidence="3 4">
    <name type="scientific">Aurantiacibacter zhengii</name>
    <dbReference type="NCBI Taxonomy" id="2307003"/>
    <lineage>
        <taxon>Bacteria</taxon>
        <taxon>Pseudomonadati</taxon>
        <taxon>Pseudomonadota</taxon>
        <taxon>Alphaproteobacteria</taxon>
        <taxon>Sphingomonadales</taxon>
        <taxon>Erythrobacteraceae</taxon>
        <taxon>Aurantiacibacter</taxon>
    </lineage>
</organism>
<proteinExistence type="inferred from homology"/>
<dbReference type="OrthoDB" id="7158889at2"/>
<evidence type="ECO:0000259" key="2">
    <source>
        <dbReference type="Pfam" id="PF03981"/>
    </source>
</evidence>
<comment type="caution">
    <text evidence="3">The sequence shown here is derived from an EMBL/GenBank/DDBJ whole genome shotgun (WGS) entry which is preliminary data.</text>
</comment>
<protein>
    <recommendedName>
        <fullName evidence="2">Ubiquinol-cytochrome c chaperone domain-containing protein</fullName>
    </recommendedName>
</protein>
<reference evidence="3 4" key="1">
    <citation type="submission" date="2018-08" db="EMBL/GenBank/DDBJ databases">
        <title>Erythrobacter zhengii sp.nov., a bacterium isolated from deep-sea sediment.</title>
        <authorList>
            <person name="Fang C."/>
            <person name="Wu Y.-H."/>
            <person name="Sun C."/>
            <person name="Wang H."/>
            <person name="Cheng H."/>
            <person name="Meng F.-X."/>
            <person name="Wang C.-S."/>
            <person name="Xu X.-W."/>
        </authorList>
    </citation>
    <scope>NUCLEOTIDE SEQUENCE [LARGE SCALE GENOMIC DNA]</scope>
    <source>
        <strain evidence="3 4">V18</strain>
    </source>
</reference>
<gene>
    <name evidence="3" type="ORF">D2V07_11065</name>
</gene>
<evidence type="ECO:0000256" key="1">
    <source>
        <dbReference type="ARBA" id="ARBA00006436"/>
    </source>
</evidence>
<comment type="similarity">
    <text evidence="1">Belongs to the UPF0174 family.</text>
</comment>
<dbReference type="EMBL" id="QXFL01000004">
    <property type="protein sequence ID" value="RIV85846.1"/>
    <property type="molecule type" value="Genomic_DNA"/>
</dbReference>
<dbReference type="Proteomes" id="UP000286576">
    <property type="component" value="Unassembled WGS sequence"/>
</dbReference>
<name>A0A418NS13_9SPHN</name>
<dbReference type="InterPro" id="IPR021150">
    <property type="entry name" value="Ubiq_cyt_c_chap"/>
</dbReference>
<dbReference type="RefSeq" id="WP_119587036.1">
    <property type="nucleotide sequence ID" value="NZ_CAWODQ010000024.1"/>
</dbReference>
<feature type="domain" description="Ubiquinol-cytochrome c chaperone" evidence="2">
    <location>
        <begin position="37"/>
        <end position="170"/>
    </location>
</feature>